<dbReference type="Proteomes" id="UP000070092">
    <property type="component" value="Unassembled WGS sequence"/>
</dbReference>
<protein>
    <recommendedName>
        <fullName evidence="1">GmrSD restriction endonucleases N-terminal domain-containing protein</fullName>
    </recommendedName>
</protein>
<evidence type="ECO:0000313" key="3">
    <source>
        <dbReference type="Proteomes" id="UP000070092"/>
    </source>
</evidence>
<feature type="domain" description="GmrSD restriction endonucleases N-terminal" evidence="1">
    <location>
        <begin position="41"/>
        <end position="209"/>
    </location>
</feature>
<gene>
    <name evidence="2" type="ORF">HMPREF3196_02174</name>
</gene>
<dbReference type="PATRIC" id="fig|1681.53.peg.2114"/>
<proteinExistence type="predicted"/>
<dbReference type="PANTHER" id="PTHR39639:SF1">
    <property type="entry name" value="DUF262 DOMAIN-CONTAINING PROTEIN"/>
    <property type="match status" value="1"/>
</dbReference>
<dbReference type="PANTHER" id="PTHR39639">
    <property type="entry name" value="CHROMOSOME 16, WHOLE GENOME SHOTGUN SEQUENCE"/>
    <property type="match status" value="1"/>
</dbReference>
<organism evidence="2 3">
    <name type="scientific">Bifidobacterium bifidum</name>
    <dbReference type="NCBI Taxonomy" id="1681"/>
    <lineage>
        <taxon>Bacteria</taxon>
        <taxon>Bacillati</taxon>
        <taxon>Actinomycetota</taxon>
        <taxon>Actinomycetes</taxon>
        <taxon>Bifidobacteriales</taxon>
        <taxon>Bifidobacteriaceae</taxon>
        <taxon>Bifidobacterium</taxon>
    </lineage>
</organism>
<name>A0A133KJX6_BIFBI</name>
<accession>A0A133KJX6</accession>
<comment type="caution">
    <text evidence="2">The sequence shown here is derived from an EMBL/GenBank/DDBJ whole genome shotgun (WGS) entry which is preliminary data.</text>
</comment>
<reference evidence="2 3" key="1">
    <citation type="submission" date="2016-01" db="EMBL/GenBank/DDBJ databases">
        <authorList>
            <person name="Oliw E.H."/>
        </authorList>
    </citation>
    <scope>NUCLEOTIDE SEQUENCE [LARGE SCALE GENOMIC DNA]</scope>
    <source>
        <strain evidence="2 3">MJR8628B</strain>
    </source>
</reference>
<dbReference type="RefSeq" id="WP_022173503.1">
    <property type="nucleotide sequence ID" value="NZ_AP031420.1"/>
</dbReference>
<dbReference type="InterPro" id="IPR004919">
    <property type="entry name" value="GmrSD_N"/>
</dbReference>
<evidence type="ECO:0000313" key="2">
    <source>
        <dbReference type="EMBL" id="KWZ79827.1"/>
    </source>
</evidence>
<sequence>MNDSDFNPRKRHVVFQKLNITPSSMPIISLIASIKNVRANGLDLSPDYQRGYIWSNEYKDQLILSIILNYPIGNIVINNLDQPNQRNARQELVDGKQRLTTIFRFMEVGNVGQWLDSYDDWFQLSKKTSDQAKEIINRIVGDSDPDGLARMHRAKRLAFSDLPSSIQMNFNTYNIPVYTMQAADPAQIRNYFKVLQNQEKLRAGEIINALPDNPMSMYFDRIPAEAFLTRTGCSNFKRAELEKVYYSVLGTWFDKIQINASDKTVISFVENMPDLTETQIKHINNLNSGIIAISRLPGAVQKIRSSKRMLKLVFGLALHAPGYFSTTDAFSRLQSVCELSSKLAAFNTSDSDQVAFSKYFGDEYTLDKENFEKRKACVYRALFWSTSRVSSRTAYVDAMEILRRMFTESFDSAFEYYTAHNIAK</sequence>
<dbReference type="Pfam" id="PF03235">
    <property type="entry name" value="GmrSD_N"/>
    <property type="match status" value="1"/>
</dbReference>
<evidence type="ECO:0000259" key="1">
    <source>
        <dbReference type="Pfam" id="PF03235"/>
    </source>
</evidence>
<dbReference type="EMBL" id="LRPO01000061">
    <property type="protein sequence ID" value="KWZ79827.1"/>
    <property type="molecule type" value="Genomic_DNA"/>
</dbReference>
<dbReference type="AlphaFoldDB" id="A0A133KJX6"/>